<accession>H6N694</accession>
<dbReference type="OrthoDB" id="9845003at2"/>
<evidence type="ECO:0000256" key="1">
    <source>
        <dbReference type="SAM" id="MobiDB-lite"/>
    </source>
</evidence>
<proteinExistence type="predicted"/>
<dbReference type="HOGENOM" id="CLU_147349_0_0_14"/>
<name>H6N694_MYCHN</name>
<evidence type="ECO:0000313" key="2">
    <source>
        <dbReference type="EMBL" id="AEW45166.1"/>
    </source>
</evidence>
<feature type="region of interest" description="Disordered" evidence="1">
    <location>
        <begin position="32"/>
        <end position="56"/>
    </location>
</feature>
<protein>
    <submittedName>
        <fullName evidence="2">Uncharacterized protein</fullName>
    </submittedName>
</protein>
<organism evidence="2 3">
    <name type="scientific">Mycoplasma haemocanis (strain Illinois)</name>
    <dbReference type="NCBI Taxonomy" id="1111676"/>
    <lineage>
        <taxon>Bacteria</taxon>
        <taxon>Bacillati</taxon>
        <taxon>Mycoplasmatota</taxon>
        <taxon>Mollicutes</taxon>
        <taxon>Mycoplasmataceae</taxon>
        <taxon>Mycoplasma</taxon>
    </lineage>
</organism>
<dbReference type="Proteomes" id="UP000009135">
    <property type="component" value="Chromosome"/>
</dbReference>
<dbReference type="STRING" id="1111676.MHC_01500"/>
<dbReference type="AlphaFoldDB" id="H6N694"/>
<gene>
    <name evidence="2" type="ordered locus">MHC_01500</name>
</gene>
<dbReference type="EMBL" id="CP003199">
    <property type="protein sequence ID" value="AEW45166.1"/>
    <property type="molecule type" value="Genomic_DNA"/>
</dbReference>
<evidence type="ECO:0000313" key="3">
    <source>
        <dbReference type="Proteomes" id="UP000009135"/>
    </source>
</evidence>
<dbReference type="KEGG" id="mhe:MHC_01500"/>
<sequence>MNIKLLLPPIVGGLGAALYVLQGSKDYKNQVKTTSYKEEPEKIKEPKQELQEDKYQPKIPFYKTTSDEVKKHREGKDGDGYYLVNPNNEGWWQKRAQALNQGDWKDFRDKCFSEVKSKKSDWDNVLGRSGGYYAEAAYVPAAGSFDFVALCVEKEELANQDTLQSQ</sequence>
<reference evidence="2 3" key="1">
    <citation type="journal article" date="2012" name="J. Bacteriol.">
        <title>Complete genome sequence of Mycoplasma haemocanis strain Illinois.</title>
        <authorList>
            <person name="do Nascimento N.C."/>
            <person name="Guimaraes A.M."/>
            <person name="Santos A.P."/>
            <person name="Sanmiguel P.J."/>
            <person name="Messick J.B."/>
        </authorList>
    </citation>
    <scope>NUCLEOTIDE SEQUENCE [LARGE SCALE GENOMIC DNA]</scope>
    <source>
        <strain evidence="2 3">Illinois</strain>
    </source>
</reference>
<keyword evidence="3" id="KW-1185">Reference proteome</keyword>